<protein>
    <recommendedName>
        <fullName evidence="1">Reverse transcriptase domain-containing protein</fullName>
    </recommendedName>
</protein>
<dbReference type="Proteomes" id="UP001054252">
    <property type="component" value="Unassembled WGS sequence"/>
</dbReference>
<reference evidence="2 3" key="1">
    <citation type="journal article" date="2021" name="Commun. Biol.">
        <title>The genome of Shorea leprosula (Dipterocarpaceae) highlights the ecological relevance of drought in aseasonal tropical rainforests.</title>
        <authorList>
            <person name="Ng K.K.S."/>
            <person name="Kobayashi M.J."/>
            <person name="Fawcett J.A."/>
            <person name="Hatakeyama M."/>
            <person name="Paape T."/>
            <person name="Ng C.H."/>
            <person name="Ang C.C."/>
            <person name="Tnah L.H."/>
            <person name="Lee C.T."/>
            <person name="Nishiyama T."/>
            <person name="Sese J."/>
            <person name="O'Brien M.J."/>
            <person name="Copetti D."/>
            <person name="Mohd Noor M.I."/>
            <person name="Ong R.C."/>
            <person name="Putra M."/>
            <person name="Sireger I.Z."/>
            <person name="Indrioko S."/>
            <person name="Kosugi Y."/>
            <person name="Izuno A."/>
            <person name="Isagi Y."/>
            <person name="Lee S.L."/>
            <person name="Shimizu K.K."/>
        </authorList>
    </citation>
    <scope>NUCLEOTIDE SEQUENCE [LARGE SCALE GENOMIC DNA]</scope>
    <source>
        <strain evidence="2">214</strain>
    </source>
</reference>
<dbReference type="Pfam" id="PF00078">
    <property type="entry name" value="RVT_1"/>
    <property type="match status" value="1"/>
</dbReference>
<evidence type="ECO:0000313" key="3">
    <source>
        <dbReference type="Proteomes" id="UP001054252"/>
    </source>
</evidence>
<evidence type="ECO:0000259" key="1">
    <source>
        <dbReference type="PROSITE" id="PS50878"/>
    </source>
</evidence>
<dbReference type="AlphaFoldDB" id="A0AAV5LUD3"/>
<dbReference type="PANTHER" id="PTHR31635:SF196">
    <property type="entry name" value="REVERSE TRANSCRIPTASE DOMAIN-CONTAINING PROTEIN-RELATED"/>
    <property type="match status" value="1"/>
</dbReference>
<accession>A0AAV5LUD3</accession>
<sequence>MKDFWWDFSQHHDLVPKGILGDAWNRVMRFAVFWSIWLWRNQKTFGEEADVADKIKEGMSRQRARKEWFRDGDANTQFFHRCIRNRQRKQEINCIEINGCQQNSVQGIKEGIAKHFEELYREEDWARPVLNGINFKQISTAQANLLTSPFSEEEIRKAVWDCGCSKAPGLDGFNFLFFIRMWEVIKKDIVDFVQEFHKNGRLVAGSNVSFITLIPKVCNPQKIEDYRPISLIGAMYKIIAKLLANRLNLVIPDVIGKQQMAFIKGRQLSEGVIIANEIIDDAKKQKRECFLFKIDLEKAFDKVSWHFLDYMLMRMRFGDIWRGWIRECLQTSMISILVNGSPTRQFKVSKGLRQGDPLSPFLFLIIAEGLNGIITKATELSLFEGVEAAKCILRTFELATGLTINYSKSQLMGVNVEEDWLDKMACLLNCKIGCLPFKYLGVPVGGNHRRMELWKPLIDTFSKKLTTWKGQRLSLGGRITLLNYVLSSLPVFLLSVYLAPKGRLEGGLGVKNMRYLNLSLLGKWWDKLAKGEGSLWYKIIKEKYGKESENWYEWVREGRGYGSNWWKDICKQGVKDNWDWIHTKDGAYTAKSGYQQLASLQNSNHRHEFSRVWNSYIPTKICRPISLIGCVYKLLTKVLVDRIKVVMPDAPNTH</sequence>
<dbReference type="InterPro" id="IPR000477">
    <property type="entry name" value="RT_dom"/>
</dbReference>
<dbReference type="InterPro" id="IPR043502">
    <property type="entry name" value="DNA/RNA_pol_sf"/>
</dbReference>
<dbReference type="EMBL" id="BPVZ01000141">
    <property type="protein sequence ID" value="GKV40368.1"/>
    <property type="molecule type" value="Genomic_DNA"/>
</dbReference>
<evidence type="ECO:0000313" key="2">
    <source>
        <dbReference type="EMBL" id="GKV40368.1"/>
    </source>
</evidence>
<comment type="caution">
    <text evidence="2">The sequence shown here is derived from an EMBL/GenBank/DDBJ whole genome shotgun (WGS) entry which is preliminary data.</text>
</comment>
<dbReference type="CDD" id="cd01650">
    <property type="entry name" value="RT_nLTR_like"/>
    <property type="match status" value="1"/>
</dbReference>
<keyword evidence="3" id="KW-1185">Reference proteome</keyword>
<dbReference type="SUPFAM" id="SSF56672">
    <property type="entry name" value="DNA/RNA polymerases"/>
    <property type="match status" value="1"/>
</dbReference>
<name>A0AAV5LUD3_9ROSI</name>
<feature type="domain" description="Reverse transcriptase" evidence="1">
    <location>
        <begin position="195"/>
        <end position="473"/>
    </location>
</feature>
<dbReference type="PROSITE" id="PS50878">
    <property type="entry name" value="RT_POL"/>
    <property type="match status" value="1"/>
</dbReference>
<dbReference type="PANTHER" id="PTHR31635">
    <property type="entry name" value="REVERSE TRANSCRIPTASE DOMAIN-CONTAINING PROTEIN-RELATED"/>
    <property type="match status" value="1"/>
</dbReference>
<gene>
    <name evidence="2" type="ORF">SLEP1_g48023</name>
</gene>
<proteinExistence type="predicted"/>
<organism evidence="2 3">
    <name type="scientific">Rubroshorea leprosula</name>
    <dbReference type="NCBI Taxonomy" id="152421"/>
    <lineage>
        <taxon>Eukaryota</taxon>
        <taxon>Viridiplantae</taxon>
        <taxon>Streptophyta</taxon>
        <taxon>Embryophyta</taxon>
        <taxon>Tracheophyta</taxon>
        <taxon>Spermatophyta</taxon>
        <taxon>Magnoliopsida</taxon>
        <taxon>eudicotyledons</taxon>
        <taxon>Gunneridae</taxon>
        <taxon>Pentapetalae</taxon>
        <taxon>rosids</taxon>
        <taxon>malvids</taxon>
        <taxon>Malvales</taxon>
        <taxon>Dipterocarpaceae</taxon>
        <taxon>Rubroshorea</taxon>
    </lineage>
</organism>